<dbReference type="InterPro" id="IPR052945">
    <property type="entry name" value="Mitotic_Regulator"/>
</dbReference>
<feature type="compositionally biased region" description="Polar residues" evidence="1">
    <location>
        <begin position="1221"/>
        <end position="1231"/>
    </location>
</feature>
<feature type="region of interest" description="Disordered" evidence="1">
    <location>
        <begin position="74"/>
        <end position="227"/>
    </location>
</feature>
<feature type="region of interest" description="Disordered" evidence="1">
    <location>
        <begin position="1197"/>
        <end position="1231"/>
    </location>
</feature>
<proteinExistence type="predicted"/>
<keyword evidence="3" id="KW-1185">Reference proteome</keyword>
<evidence type="ECO:0000313" key="3">
    <source>
        <dbReference type="Proteomes" id="UP001181622"/>
    </source>
</evidence>
<name>A0ABU1DFF5_9HYPH</name>
<dbReference type="Pfam" id="PF08238">
    <property type="entry name" value="Sel1"/>
    <property type="match status" value="4"/>
</dbReference>
<dbReference type="PANTHER" id="PTHR43628">
    <property type="entry name" value="ACTIVATOR OF C KINASE PROTEIN 1-RELATED"/>
    <property type="match status" value="1"/>
</dbReference>
<feature type="compositionally biased region" description="Basic and acidic residues" evidence="1">
    <location>
        <begin position="74"/>
        <end position="92"/>
    </location>
</feature>
<feature type="compositionally biased region" description="Basic and acidic residues" evidence="1">
    <location>
        <begin position="130"/>
        <end position="144"/>
    </location>
</feature>
<dbReference type="PANTHER" id="PTHR43628:SF1">
    <property type="entry name" value="CHITIN SYNTHASE REGULATORY FACTOR 2-RELATED"/>
    <property type="match status" value="1"/>
</dbReference>
<sequence length="1231" mass="129986">MSVSDSWAKSGGRSSSDRGADRRLADLADRLADARRAGDPAPEELERLVDLLARSEIDPGERLTSALEGFARLSEERRSGMSHDRASEDRAGARPAPAYPPREEARPRPPAPGELERSIAEFAKILPETRSAERRPVEERRSSEPARPAPKPEAPVSSLRSALAEISARQQALDLDPEPPVRRSPDAAPAPRAEPAPRPSSGSYSGAPKSYRYAAAERPAPAPDPIPPAALQELRGEIDRLGNSVADLPTRAEIDRMTREMSDLAKRLSEDRPARLDRDSLSAIDQLVTEVDRMRSEAASPQMITKLAEELHAISTRLDAIGPRNASAIEALARRVEDIRSELDHFPRLSAVDAVAVEIQTLIARLDAQEAAVAPTREAVVGLAGRVQALDGRIAAIADATAARDEALERINATIRSELDSLPRAEAVSDLGRQIDALTEGLKSRSAIGPALKAVEGLAGKVEALDGKIAAAARPEMFEGLGRRIDSLDEKISSFAPARPDAFDGLSRQIEALTHHIAEERRTPAVLGLDELSARIERLTEQLEADRQSDAGARIEDVTARIADLGERFDTMAAATRARGAAFEQVEESVRAIAAQMLSPTPFEASGALESELVRIVEGLAQNGARIEDLHAAFGGLASRIERSCADLGAHAAETAATAARNALVADASGGRLESELASALADMRASSAQSERRAADALDAVRSTLERMLDRLENQPGPAYPEPAEPRLRFGRDAEPEVENATEAARAAARRAMEEIADAEPPATVRARRADDAPTFHSGVGDFGPDDPIEPGAGLPRAEHQPPAPAAQSTASLIASARRATMQGAAEPLVEPRPEAGEVEKSAPFAGALGALKQRKRPVLLGVAAILIVLSALYLASGMSGEPEPAPTPPAPQSRLAPSEQPRVAPAVPAPQKEAQADPAVEEPKAEDARALAADEPPAPKATEPRAVAQGPASDLDRAAPPKAPARDLTSFAFAEAGAAAAKSRTDWKAADPAVTGSISRDAFALPDEIGGPTLRSRAKAGDAAAELEIGDRLLDGRNVPADPAAAARWFEKAAAQGSAPAQHRLGSLYEKGRGVARDVAAARRWYEQAAASGNVRAMHNLGVVHAEGGLGKPDYGAAIVWFRMAAERGLQDSAYNLAVLEARGLGGKRDLVEAYKWFSVAAEQGDQDAARKRDEVGKALGSSVGVAKAAVAAFTPKPIDPAANDPETPPGGWDRATARSETGPRTASR</sequence>
<evidence type="ECO:0000256" key="1">
    <source>
        <dbReference type="SAM" id="MobiDB-lite"/>
    </source>
</evidence>
<dbReference type="Gene3D" id="1.10.287.1490">
    <property type="match status" value="1"/>
</dbReference>
<feature type="compositionally biased region" description="Basic and acidic residues" evidence="1">
    <location>
        <begin position="725"/>
        <end position="736"/>
    </location>
</feature>
<dbReference type="SMART" id="SM00671">
    <property type="entry name" value="SEL1"/>
    <property type="match status" value="4"/>
</dbReference>
<dbReference type="Proteomes" id="UP001181622">
    <property type="component" value="Unassembled WGS sequence"/>
</dbReference>
<feature type="region of interest" description="Disordered" evidence="1">
    <location>
        <begin position="880"/>
        <end position="966"/>
    </location>
</feature>
<dbReference type="EMBL" id="JADBEO010000015">
    <property type="protein sequence ID" value="MDR4306763.1"/>
    <property type="molecule type" value="Genomic_DNA"/>
</dbReference>
<feature type="region of interest" description="Disordered" evidence="1">
    <location>
        <begin position="712"/>
        <end position="824"/>
    </location>
</feature>
<feature type="region of interest" description="Disordered" evidence="1">
    <location>
        <begin position="1"/>
        <end position="22"/>
    </location>
</feature>
<dbReference type="SUPFAM" id="SSF81901">
    <property type="entry name" value="HCP-like"/>
    <property type="match status" value="1"/>
</dbReference>
<dbReference type="Gene3D" id="1.25.40.10">
    <property type="entry name" value="Tetratricopeptide repeat domain"/>
    <property type="match status" value="1"/>
</dbReference>
<organism evidence="2 3">
    <name type="scientific">Chelatococcus sambhunathii</name>
    <dbReference type="NCBI Taxonomy" id="363953"/>
    <lineage>
        <taxon>Bacteria</taxon>
        <taxon>Pseudomonadati</taxon>
        <taxon>Pseudomonadota</taxon>
        <taxon>Alphaproteobacteria</taxon>
        <taxon>Hyphomicrobiales</taxon>
        <taxon>Chelatococcaceae</taxon>
        <taxon>Chelatococcus</taxon>
    </lineage>
</organism>
<reference evidence="2" key="1">
    <citation type="submission" date="2020-10" db="EMBL/GenBank/DDBJ databases">
        <authorList>
            <person name="Abbas A."/>
            <person name="Razzaq R."/>
            <person name="Waqas M."/>
            <person name="Abbas N."/>
            <person name="Nielsen T.K."/>
            <person name="Hansen L.H."/>
            <person name="Hussain S."/>
            <person name="Shahid M."/>
        </authorList>
    </citation>
    <scope>NUCLEOTIDE SEQUENCE</scope>
    <source>
        <strain evidence="2">S14</strain>
    </source>
</reference>
<comment type="caution">
    <text evidence="2">The sequence shown here is derived from an EMBL/GenBank/DDBJ whole genome shotgun (WGS) entry which is preliminary data.</text>
</comment>
<dbReference type="InterPro" id="IPR006597">
    <property type="entry name" value="Sel1-like"/>
</dbReference>
<dbReference type="RefSeq" id="WP_309390948.1">
    <property type="nucleotide sequence ID" value="NZ_JADBEO010000015.1"/>
</dbReference>
<accession>A0ABU1DFF5</accession>
<evidence type="ECO:0000313" key="2">
    <source>
        <dbReference type="EMBL" id="MDR4306763.1"/>
    </source>
</evidence>
<dbReference type="InterPro" id="IPR011990">
    <property type="entry name" value="TPR-like_helical_dom_sf"/>
</dbReference>
<gene>
    <name evidence="2" type="ORF">IHQ68_09040</name>
</gene>
<protein>
    <submittedName>
        <fullName evidence="2">SEL1-like repeat protein</fullName>
    </submittedName>
</protein>